<keyword evidence="2" id="KW-1185">Reference proteome</keyword>
<accession>A0ACC2ZYS0</accession>
<reference evidence="1" key="1">
    <citation type="submission" date="2022-10" db="EMBL/GenBank/DDBJ databases">
        <title>Culturing micro-colonial fungi from biological soil crusts in the Mojave desert and describing Neophaeococcomyces mojavensis, and introducing the new genera and species Taxawa tesnikishii.</title>
        <authorList>
            <person name="Kurbessoian T."/>
            <person name="Stajich J.E."/>
        </authorList>
    </citation>
    <scope>NUCLEOTIDE SEQUENCE</scope>
    <source>
        <strain evidence="1">JES_112</strain>
    </source>
</reference>
<sequence length="99" mass="11136">MSTLGVMSTAGKNTQEFPKASEKVEGSQNPPKVDCHINVKAEDDIDVILPEQLDYHPFLVQKALTDGQLDVQILFLTSSTGWFSCNNKRSWQAIFEMLY</sequence>
<comment type="caution">
    <text evidence="1">The sequence shown here is derived from an EMBL/GenBank/DDBJ whole genome shotgun (WGS) entry which is preliminary data.</text>
</comment>
<evidence type="ECO:0000313" key="2">
    <source>
        <dbReference type="Proteomes" id="UP001172386"/>
    </source>
</evidence>
<dbReference type="Proteomes" id="UP001172386">
    <property type="component" value="Unassembled WGS sequence"/>
</dbReference>
<organism evidence="1 2">
    <name type="scientific">Neophaeococcomyces mojaviensis</name>
    <dbReference type="NCBI Taxonomy" id="3383035"/>
    <lineage>
        <taxon>Eukaryota</taxon>
        <taxon>Fungi</taxon>
        <taxon>Dikarya</taxon>
        <taxon>Ascomycota</taxon>
        <taxon>Pezizomycotina</taxon>
        <taxon>Eurotiomycetes</taxon>
        <taxon>Chaetothyriomycetidae</taxon>
        <taxon>Chaetothyriales</taxon>
        <taxon>Chaetothyriales incertae sedis</taxon>
        <taxon>Neophaeococcomyces</taxon>
    </lineage>
</organism>
<gene>
    <name evidence="1" type="ORF">H2198_007860</name>
</gene>
<proteinExistence type="predicted"/>
<name>A0ACC2ZYS0_9EURO</name>
<dbReference type="EMBL" id="JAPDRQ010000177">
    <property type="protein sequence ID" value="KAJ9652907.1"/>
    <property type="molecule type" value="Genomic_DNA"/>
</dbReference>
<evidence type="ECO:0000313" key="1">
    <source>
        <dbReference type="EMBL" id="KAJ9652907.1"/>
    </source>
</evidence>
<protein>
    <submittedName>
        <fullName evidence="1">Uncharacterized protein</fullName>
    </submittedName>
</protein>